<protein>
    <recommendedName>
        <fullName evidence="2">site-specific DNA-methyltransferase (cytosine-N(4)-specific)</fullName>
        <ecNumber evidence="2">2.1.1.113</ecNumber>
    </recommendedName>
</protein>
<evidence type="ECO:0000256" key="1">
    <source>
        <dbReference type="ARBA" id="ARBA00010203"/>
    </source>
</evidence>
<sequence length="374" mass="43915">MESDHLDFVDWRFEDAKTNKFTHDYHPYPAKFIPQIPATLMKYFSEKGDVVWDPFCGCGTAVVEAIRKDRHAVGTDLNPLATLMTRSKATPLEPETLGNNVRDHLDDVKRAHNFQEEYEVPDIPKLDGWFSDNAIRELSIIKGYINEVEDDSLQDFFKTGFSSIIVNVSYQDSNTRYTRVDNEMEPGETIRKYENKLNRMVRGMEDFYNDCDEKYTPTVFSQDLREDFTLDEKADLIITSPPYPNAYDYHLYHKYRMFWLDMKPRQMKHDEIGAHLVYQNRSKEENMETFRENMTACLRNLEKNTKEGGRLCMVIGDSKLEGEIVRNNELMKELAEDTAFEVEKEFFRNIDSTKKTFNPENARAKKEAILVFER</sequence>
<dbReference type="GO" id="GO:0015667">
    <property type="term" value="F:site-specific DNA-methyltransferase (cytosine-N4-specific) activity"/>
    <property type="evidence" value="ECO:0007669"/>
    <property type="project" value="UniProtKB-EC"/>
</dbReference>
<dbReference type="Gene3D" id="3.40.50.150">
    <property type="entry name" value="Vaccinia Virus protein VP39"/>
    <property type="match status" value="2"/>
</dbReference>
<reference evidence="10 11" key="1">
    <citation type="journal article" date="2019" name="Int. J. Syst. Evol. Microbiol.">
        <title>The Global Catalogue of Microorganisms (GCM) 10K type strain sequencing project: providing services to taxonomists for standard genome sequencing and annotation.</title>
        <authorList>
            <consortium name="The Broad Institute Genomics Platform"/>
            <consortium name="The Broad Institute Genome Sequencing Center for Infectious Disease"/>
            <person name="Wu L."/>
            <person name="Ma J."/>
        </authorList>
    </citation>
    <scope>NUCLEOTIDE SEQUENCE [LARGE SCALE GENOMIC DNA]</scope>
    <source>
        <strain evidence="10 11">CGMCC 1.12562</strain>
    </source>
</reference>
<evidence type="ECO:0000259" key="9">
    <source>
        <dbReference type="Pfam" id="PF01555"/>
    </source>
</evidence>
<feature type="domain" description="DNA methylase N-4/N-6" evidence="9">
    <location>
        <begin position="235"/>
        <end position="373"/>
    </location>
</feature>
<evidence type="ECO:0000256" key="7">
    <source>
        <dbReference type="ARBA" id="ARBA00023125"/>
    </source>
</evidence>
<keyword evidence="4" id="KW-0808">Transferase</keyword>
<keyword evidence="5" id="KW-0949">S-adenosyl-L-methionine</keyword>
<evidence type="ECO:0000256" key="2">
    <source>
        <dbReference type="ARBA" id="ARBA00012185"/>
    </source>
</evidence>
<accession>A0ABD5NFP5</accession>
<dbReference type="Pfam" id="PF01555">
    <property type="entry name" value="N6_N4_Mtase"/>
    <property type="match status" value="2"/>
</dbReference>
<evidence type="ECO:0000256" key="8">
    <source>
        <dbReference type="ARBA" id="ARBA00049120"/>
    </source>
</evidence>
<dbReference type="InterPro" id="IPR029063">
    <property type="entry name" value="SAM-dependent_MTases_sf"/>
</dbReference>
<dbReference type="AlphaFoldDB" id="A0ABD5NFP5"/>
<dbReference type="Proteomes" id="UP001595660">
    <property type="component" value="Unassembled WGS sequence"/>
</dbReference>
<evidence type="ECO:0000256" key="3">
    <source>
        <dbReference type="ARBA" id="ARBA00022603"/>
    </source>
</evidence>
<keyword evidence="7" id="KW-0238">DNA-binding</keyword>
<evidence type="ECO:0000256" key="4">
    <source>
        <dbReference type="ARBA" id="ARBA00022679"/>
    </source>
</evidence>
<dbReference type="PROSITE" id="PS00093">
    <property type="entry name" value="N4_MTASE"/>
    <property type="match status" value="1"/>
</dbReference>
<dbReference type="EMBL" id="JBHRWN010000002">
    <property type="protein sequence ID" value="MFC3477935.1"/>
    <property type="molecule type" value="Genomic_DNA"/>
</dbReference>
<dbReference type="RefSeq" id="WP_232570946.1">
    <property type="nucleotide sequence ID" value="NZ_CP089466.1"/>
</dbReference>
<name>A0ABD5NFP5_9EURY</name>
<dbReference type="GO" id="GO:0032259">
    <property type="term" value="P:methylation"/>
    <property type="evidence" value="ECO:0007669"/>
    <property type="project" value="UniProtKB-KW"/>
</dbReference>
<evidence type="ECO:0000313" key="11">
    <source>
        <dbReference type="Proteomes" id="UP001595660"/>
    </source>
</evidence>
<comment type="catalytic activity">
    <reaction evidence="8">
        <text>a 2'-deoxycytidine in DNA + S-adenosyl-L-methionine = an N(4)-methyl-2'-deoxycytidine in DNA + S-adenosyl-L-homocysteine + H(+)</text>
        <dbReference type="Rhea" id="RHEA:16857"/>
        <dbReference type="Rhea" id="RHEA-COMP:11369"/>
        <dbReference type="Rhea" id="RHEA-COMP:13674"/>
        <dbReference type="ChEBI" id="CHEBI:15378"/>
        <dbReference type="ChEBI" id="CHEBI:57856"/>
        <dbReference type="ChEBI" id="CHEBI:59789"/>
        <dbReference type="ChEBI" id="CHEBI:85452"/>
        <dbReference type="ChEBI" id="CHEBI:137933"/>
        <dbReference type="EC" id="2.1.1.113"/>
    </reaction>
</comment>
<gene>
    <name evidence="10" type="ORF">ACFOKC_09365</name>
</gene>
<evidence type="ECO:0000313" key="10">
    <source>
        <dbReference type="EMBL" id="MFC3477935.1"/>
    </source>
</evidence>
<organism evidence="10 11">
    <name type="scientific">Halobacterium litoreum</name>
    <dbReference type="NCBI Taxonomy" id="2039234"/>
    <lineage>
        <taxon>Archaea</taxon>
        <taxon>Methanobacteriati</taxon>
        <taxon>Methanobacteriota</taxon>
        <taxon>Stenosarchaea group</taxon>
        <taxon>Halobacteria</taxon>
        <taxon>Halobacteriales</taxon>
        <taxon>Halobacteriaceae</taxon>
        <taxon>Halobacterium</taxon>
    </lineage>
</organism>
<dbReference type="SUPFAM" id="SSF53335">
    <property type="entry name" value="S-adenosyl-L-methionine-dependent methyltransferases"/>
    <property type="match status" value="1"/>
</dbReference>
<evidence type="ECO:0000256" key="5">
    <source>
        <dbReference type="ARBA" id="ARBA00022691"/>
    </source>
</evidence>
<keyword evidence="11" id="KW-1185">Reference proteome</keyword>
<keyword evidence="6" id="KW-0680">Restriction system</keyword>
<keyword evidence="3 10" id="KW-0489">Methyltransferase</keyword>
<proteinExistence type="inferred from homology"/>
<dbReference type="EC" id="2.1.1.113" evidence="2"/>
<feature type="domain" description="DNA methylase N-4/N-6" evidence="9">
    <location>
        <begin position="19"/>
        <end position="79"/>
    </location>
</feature>
<comment type="similarity">
    <text evidence="1">Belongs to the N(4)/N(6)-methyltransferase family. N(4) subfamily.</text>
</comment>
<comment type="caution">
    <text evidence="10">The sequence shown here is derived from an EMBL/GenBank/DDBJ whole genome shotgun (WGS) entry which is preliminary data.</text>
</comment>
<dbReference type="GO" id="GO:0003677">
    <property type="term" value="F:DNA binding"/>
    <property type="evidence" value="ECO:0007669"/>
    <property type="project" value="UniProtKB-KW"/>
</dbReference>
<dbReference type="InterPro" id="IPR017985">
    <property type="entry name" value="MeTrfase_CN4_CS"/>
</dbReference>
<dbReference type="GO" id="GO:0009307">
    <property type="term" value="P:DNA restriction-modification system"/>
    <property type="evidence" value="ECO:0007669"/>
    <property type="project" value="UniProtKB-KW"/>
</dbReference>
<evidence type="ECO:0000256" key="6">
    <source>
        <dbReference type="ARBA" id="ARBA00022747"/>
    </source>
</evidence>
<dbReference type="InterPro" id="IPR002941">
    <property type="entry name" value="DNA_methylase_N4/N6"/>
</dbReference>
<dbReference type="GeneID" id="69119072"/>